<dbReference type="VEuPathDB" id="FungiDB:CAGL0J09834g"/>
<evidence type="ECO:0000256" key="4">
    <source>
        <dbReference type="ARBA" id="ARBA00022723"/>
    </source>
</evidence>
<keyword evidence="5 9" id="KW-0378">Hydrolase</keyword>
<dbReference type="VEuPathDB" id="FungiDB:B1J91_J09834g"/>
<dbReference type="VEuPathDB" id="FungiDB:GWK60_J09647"/>
<dbReference type="CDD" id="cd00143">
    <property type="entry name" value="PP2Cc"/>
    <property type="match status" value="1"/>
</dbReference>
<dbReference type="InterPro" id="IPR036457">
    <property type="entry name" value="PPM-type-like_dom_sf"/>
</dbReference>
<keyword evidence="7 9" id="KW-0904">Protein phosphatase</keyword>
<dbReference type="InterPro" id="IPR000222">
    <property type="entry name" value="PP2C_BS"/>
</dbReference>
<evidence type="ECO:0000256" key="7">
    <source>
        <dbReference type="ARBA" id="ARBA00022912"/>
    </source>
</evidence>
<dbReference type="PROSITE" id="PS01032">
    <property type="entry name" value="PPM_1"/>
    <property type="match status" value="1"/>
</dbReference>
<evidence type="ECO:0000256" key="8">
    <source>
        <dbReference type="ARBA" id="ARBA00023211"/>
    </source>
</evidence>
<protein>
    <recommendedName>
        <fullName evidence="3">protein-serine/threonine phosphatase</fullName>
        <ecNumber evidence="3">3.1.3.16</ecNumber>
    </recommendedName>
</protein>
<dbReference type="PROSITE" id="PS51746">
    <property type="entry name" value="PPM_2"/>
    <property type="match status" value="1"/>
</dbReference>
<comment type="cofactor">
    <cofactor evidence="1">
        <name>Mn(2+)</name>
        <dbReference type="ChEBI" id="CHEBI:29035"/>
    </cofactor>
</comment>
<dbReference type="OrthoDB" id="10264738at2759"/>
<dbReference type="GO" id="GO:0046872">
    <property type="term" value="F:metal ion binding"/>
    <property type="evidence" value="ECO:0007669"/>
    <property type="project" value="UniProtKB-KW"/>
</dbReference>
<dbReference type="SMART" id="SM00332">
    <property type="entry name" value="PP2Cc"/>
    <property type="match status" value="1"/>
</dbReference>
<feature type="domain" description="PPM-type phosphatase" evidence="10">
    <location>
        <begin position="33"/>
        <end position="382"/>
    </location>
</feature>
<evidence type="ECO:0000313" key="12">
    <source>
        <dbReference type="Proteomes" id="UP000054886"/>
    </source>
</evidence>
<evidence type="ECO:0000256" key="1">
    <source>
        <dbReference type="ARBA" id="ARBA00001936"/>
    </source>
</evidence>
<evidence type="ECO:0000256" key="9">
    <source>
        <dbReference type="RuleBase" id="RU003465"/>
    </source>
</evidence>
<keyword evidence="8" id="KW-0464">Manganese</keyword>
<reference evidence="11 12" key="1">
    <citation type="submission" date="2015-10" db="EMBL/GenBank/DDBJ databases">
        <title>Draft genomes sequences of Candida glabrata isolates 1A, 1B, 2A, 2B, 3A and 3B.</title>
        <authorList>
            <person name="Haavelsrud O.E."/>
            <person name="Gaustad P."/>
        </authorList>
    </citation>
    <scope>NUCLEOTIDE SEQUENCE [LARGE SCALE GENOMIC DNA]</scope>
    <source>
        <strain evidence="11">910700640</strain>
    </source>
</reference>
<evidence type="ECO:0000256" key="3">
    <source>
        <dbReference type="ARBA" id="ARBA00013081"/>
    </source>
</evidence>
<evidence type="ECO:0000256" key="2">
    <source>
        <dbReference type="ARBA" id="ARBA00006702"/>
    </source>
</evidence>
<dbReference type="Gene3D" id="3.60.40.10">
    <property type="entry name" value="PPM-type phosphatase domain"/>
    <property type="match status" value="1"/>
</dbReference>
<organism evidence="11 12">
    <name type="scientific">Candida glabrata</name>
    <name type="common">Yeast</name>
    <name type="synonym">Torulopsis glabrata</name>
    <dbReference type="NCBI Taxonomy" id="5478"/>
    <lineage>
        <taxon>Eukaryota</taxon>
        <taxon>Fungi</taxon>
        <taxon>Dikarya</taxon>
        <taxon>Ascomycota</taxon>
        <taxon>Saccharomycotina</taxon>
        <taxon>Saccharomycetes</taxon>
        <taxon>Saccharomycetales</taxon>
        <taxon>Saccharomycetaceae</taxon>
        <taxon>Nakaseomyces</taxon>
    </lineage>
</organism>
<dbReference type="InterPro" id="IPR001932">
    <property type="entry name" value="PPM-type_phosphatase-like_dom"/>
</dbReference>
<dbReference type="VEuPathDB" id="FungiDB:GVI51_J09669"/>
<dbReference type="EC" id="3.1.3.16" evidence="3"/>
<dbReference type="VEuPathDB" id="FungiDB:GW608_J09691"/>
<dbReference type="PANTHER" id="PTHR13832">
    <property type="entry name" value="PROTEIN PHOSPHATASE 2C"/>
    <property type="match status" value="1"/>
</dbReference>
<keyword evidence="4" id="KW-0479">Metal-binding</keyword>
<dbReference type="AlphaFoldDB" id="A0A0W0DF61"/>
<gene>
    <name evidence="11" type="ORF">AO440_003186</name>
</gene>
<comment type="caution">
    <text evidence="11">The sequence shown here is derived from an EMBL/GenBank/DDBJ whole genome shotgun (WGS) entry which is preliminary data.</text>
</comment>
<dbReference type="Proteomes" id="UP000054886">
    <property type="component" value="Unassembled WGS sequence"/>
</dbReference>
<dbReference type="PANTHER" id="PTHR13832:SF803">
    <property type="entry name" value="PROTEIN PHOSPHATASE 1G"/>
    <property type="match status" value="1"/>
</dbReference>
<dbReference type="Pfam" id="PF00481">
    <property type="entry name" value="PP2C"/>
    <property type="match status" value="1"/>
</dbReference>
<sequence length="407" mass="45246">MGQLLSHPLTEKTIEYNDYKTKSSAAGSVPRFYNCVGSMQGYRLSQEDAHKVQNEDTILRVRFFNPFTGKHEKMMISMFAVFDGHGGDSCSKFLSGTSNPHLRAGLAKWVVYSFENHRYGAKKNISSVDNGGANNYTNAPNNSINGSNADNSASYTRHFRTMEGLISQIIKDAYIKQDQELHQHFANSACGSTAVVALIINGTMLYVANCGDSRCILSSKARGIKTMSYDHKPQNIGELIRINDNGGTVSLGRVGGVLALSRAFSDFQFKRGVVYKNTNPMRISANGNHNSPTPPQEAQVSVEPDVLMHKLDFNKDEFLVLACDGIWDIYNNTRLIQFIKYHLMQGMKLDGIMTKLLDHGIAQANSSTGVGFDNMTAIVVVLNRPDESLHDWMNKMKLRLEREKGII</sequence>
<dbReference type="EMBL" id="LLZZ01000053">
    <property type="protein sequence ID" value="KTB10414.1"/>
    <property type="molecule type" value="Genomic_DNA"/>
</dbReference>
<dbReference type="InterPro" id="IPR015655">
    <property type="entry name" value="PP2C"/>
</dbReference>
<evidence type="ECO:0000259" key="10">
    <source>
        <dbReference type="PROSITE" id="PS51746"/>
    </source>
</evidence>
<dbReference type="GO" id="GO:0004722">
    <property type="term" value="F:protein serine/threonine phosphatase activity"/>
    <property type="evidence" value="ECO:0007669"/>
    <property type="project" value="UniProtKB-EC"/>
</dbReference>
<evidence type="ECO:0000256" key="6">
    <source>
        <dbReference type="ARBA" id="ARBA00022842"/>
    </source>
</evidence>
<evidence type="ECO:0000313" key="11">
    <source>
        <dbReference type="EMBL" id="KTB10414.1"/>
    </source>
</evidence>
<evidence type="ECO:0000256" key="5">
    <source>
        <dbReference type="ARBA" id="ARBA00022801"/>
    </source>
</evidence>
<keyword evidence="6" id="KW-0460">Magnesium</keyword>
<proteinExistence type="inferred from homology"/>
<name>A0A0W0DF61_CANGB</name>
<comment type="similarity">
    <text evidence="2 9">Belongs to the PP2C family.</text>
</comment>
<accession>A0A0W0DF61</accession>
<dbReference type="SUPFAM" id="SSF81606">
    <property type="entry name" value="PP2C-like"/>
    <property type="match status" value="1"/>
</dbReference>